<gene>
    <name evidence="1" type="ORF">C8J55DRAFT_456977</name>
</gene>
<evidence type="ECO:0000313" key="1">
    <source>
        <dbReference type="EMBL" id="KAJ4476447.1"/>
    </source>
</evidence>
<comment type="caution">
    <text evidence="1">The sequence shown here is derived from an EMBL/GenBank/DDBJ whole genome shotgun (WGS) entry which is preliminary data.</text>
</comment>
<feature type="non-terminal residue" evidence="1">
    <location>
        <position position="1"/>
    </location>
</feature>
<dbReference type="AlphaFoldDB" id="A0A9W9A8U2"/>
<organism evidence="1 2">
    <name type="scientific">Lentinula lateritia</name>
    <dbReference type="NCBI Taxonomy" id="40482"/>
    <lineage>
        <taxon>Eukaryota</taxon>
        <taxon>Fungi</taxon>
        <taxon>Dikarya</taxon>
        <taxon>Basidiomycota</taxon>
        <taxon>Agaricomycotina</taxon>
        <taxon>Agaricomycetes</taxon>
        <taxon>Agaricomycetidae</taxon>
        <taxon>Agaricales</taxon>
        <taxon>Marasmiineae</taxon>
        <taxon>Omphalotaceae</taxon>
        <taxon>Lentinula</taxon>
    </lineage>
</organism>
<name>A0A9W9A8U2_9AGAR</name>
<evidence type="ECO:0000313" key="2">
    <source>
        <dbReference type="Proteomes" id="UP001150238"/>
    </source>
</evidence>
<proteinExistence type="predicted"/>
<accession>A0A9W9A8U2</accession>
<reference evidence="1" key="2">
    <citation type="journal article" date="2023" name="Proc. Natl. Acad. Sci. U.S.A.">
        <title>A global phylogenomic analysis of the shiitake genus Lentinula.</title>
        <authorList>
            <person name="Sierra-Patev S."/>
            <person name="Min B."/>
            <person name="Naranjo-Ortiz M."/>
            <person name="Looney B."/>
            <person name="Konkel Z."/>
            <person name="Slot J.C."/>
            <person name="Sakamoto Y."/>
            <person name="Steenwyk J.L."/>
            <person name="Rokas A."/>
            <person name="Carro J."/>
            <person name="Camarero S."/>
            <person name="Ferreira P."/>
            <person name="Molpeceres G."/>
            <person name="Ruiz-Duenas F.J."/>
            <person name="Serrano A."/>
            <person name="Henrissat B."/>
            <person name="Drula E."/>
            <person name="Hughes K.W."/>
            <person name="Mata J.L."/>
            <person name="Ishikawa N.K."/>
            <person name="Vargas-Isla R."/>
            <person name="Ushijima S."/>
            <person name="Smith C.A."/>
            <person name="Donoghue J."/>
            <person name="Ahrendt S."/>
            <person name="Andreopoulos W."/>
            <person name="He G."/>
            <person name="LaButti K."/>
            <person name="Lipzen A."/>
            <person name="Ng V."/>
            <person name="Riley R."/>
            <person name="Sandor L."/>
            <person name="Barry K."/>
            <person name="Martinez A.T."/>
            <person name="Xiao Y."/>
            <person name="Gibbons J.G."/>
            <person name="Terashima K."/>
            <person name="Grigoriev I.V."/>
            <person name="Hibbett D."/>
        </authorList>
    </citation>
    <scope>NUCLEOTIDE SEQUENCE</scope>
    <source>
        <strain evidence="1">Sp2 HRB7682 ss15</strain>
    </source>
</reference>
<dbReference type="Proteomes" id="UP001150238">
    <property type="component" value="Unassembled WGS sequence"/>
</dbReference>
<protein>
    <submittedName>
        <fullName evidence="1">Uncharacterized protein</fullName>
    </submittedName>
</protein>
<dbReference type="EMBL" id="JANVFS010000020">
    <property type="protein sequence ID" value="KAJ4476447.1"/>
    <property type="molecule type" value="Genomic_DNA"/>
</dbReference>
<reference evidence="1" key="1">
    <citation type="submission" date="2022-08" db="EMBL/GenBank/DDBJ databases">
        <authorList>
            <consortium name="DOE Joint Genome Institute"/>
            <person name="Min B."/>
            <person name="Riley R."/>
            <person name="Sierra-Patev S."/>
            <person name="Naranjo-Ortiz M."/>
            <person name="Looney B."/>
            <person name="Konkel Z."/>
            <person name="Slot J.C."/>
            <person name="Sakamoto Y."/>
            <person name="Steenwyk J.L."/>
            <person name="Rokas A."/>
            <person name="Carro J."/>
            <person name="Camarero S."/>
            <person name="Ferreira P."/>
            <person name="Molpeceres G."/>
            <person name="Ruiz-Duenas F.J."/>
            <person name="Serrano A."/>
            <person name="Henrissat B."/>
            <person name="Drula E."/>
            <person name="Hughes K.W."/>
            <person name="Mata J.L."/>
            <person name="Ishikawa N.K."/>
            <person name="Vargas-Isla R."/>
            <person name="Ushijima S."/>
            <person name="Smith C.A."/>
            <person name="Ahrendt S."/>
            <person name="Andreopoulos W."/>
            <person name="He G."/>
            <person name="Labutti K."/>
            <person name="Lipzen A."/>
            <person name="Ng V."/>
            <person name="Sandor L."/>
            <person name="Barry K."/>
            <person name="Martinez A.T."/>
            <person name="Xiao Y."/>
            <person name="Gibbons J.G."/>
            <person name="Terashima K."/>
            <person name="Hibbett D.S."/>
            <person name="Grigoriev I.V."/>
        </authorList>
    </citation>
    <scope>NUCLEOTIDE SEQUENCE</scope>
    <source>
        <strain evidence="1">Sp2 HRB7682 ss15</strain>
    </source>
</reference>
<sequence length="769" mass="87889">MDIFASFPDIEQVELASKFLYEFLKSREGLFKPSSELCFTALSLDSNFHEKLKNAHRARDGGALESFCVYFERNMWRMTPQLERMNEVIRSIESENKIMPFVKGQSKHPVWTPRKKSTNPDTTDHIRKLGIPLGTREEIPLVILHKLGSFQHDPVLLKRLDTIFSSNHHTFLINTSGTGKTRLLFEGLCLHWGFYFTCAIDSSYLGAGDLTLAINHLESNRNWTRYLPLRSSARHATSLRNNIQTVHRLTGEALLARLLVFKMYLEACSKDGFCLDHRQRWLESQIFPHTLASSCEPYGKLKHEVARAYLPDSVLDEAIMHTLEDIQGIWEMSQDEFFYIVIDEANVASQKHNGAFEDEHGRYPLLKEIIRSWKRRMGHLPIKFIVAGTVIPQEHFRSNTGEWDEFCWCSNTGYFEDPENHRRYISQFLPPQFEKSNTGQLLLDRMWHWLRGRHRYTASFLTLLLDNNFESPHTLLGEYIWSLSEYMPHDNATYSVHEKSYTNNWYSSLGATGLSEKSVSTLAMHRAITSFLTTSKGCVDFTVTDLALVNQDYGIFLDPMCSRIGLEEPMTVTFGAKWFSQNPHFTLVKLSGTFARDYDTGIHPSHFASSLALSLALCFGKSSEISNTFTTFGLPGRLPSGRLVKFIKVAERLETLHVQFSENMPDKLVFVAGAPEEVMSWFKHDHDEPFCVMSSSSSASVTLVFCLSLSDEQNFWVFVSVPSTFTSENPDFAQDIKGIHPKVIFRDQPEVVTLLDQLPNLNTDVGPSG</sequence>